<evidence type="ECO:0000259" key="4">
    <source>
        <dbReference type="Pfam" id="PF00534"/>
    </source>
</evidence>
<dbReference type="Pfam" id="PF00534">
    <property type="entry name" value="Glycos_transf_1"/>
    <property type="match status" value="1"/>
</dbReference>
<comment type="subcellular location">
    <subcellularLocation>
        <location evidence="3">Endoplasmic reticulum membrane</location>
        <topology evidence="3">Single-pass membrane protein</topology>
    </subcellularLocation>
</comment>
<evidence type="ECO:0000256" key="2">
    <source>
        <dbReference type="ARBA" id="ARBA00022679"/>
    </source>
</evidence>
<comment type="pathway">
    <text evidence="3">Protein modification; protein glycosylation.</text>
</comment>
<evidence type="ECO:0000313" key="5">
    <source>
        <dbReference type="EMBL" id="KAK2713325.1"/>
    </source>
</evidence>
<comment type="similarity">
    <text evidence="3">Belongs to the glycosyltransferase group 1 family.</text>
</comment>
<comment type="catalytic activity">
    <reaction evidence="3">
        <text>a beta-D-Man-(1-&gt;4)-beta-D-GlcNAc-(1-&gt;4)-alpha-D-GlcNAc-diphospho-di-trans,poly-cis-dolichol + GDP-alpha-D-mannose = an alpha-D-Man-(1-&gt;3)-beta-D-Man-(1-&gt;4)-beta-D-GlcNAc-(1-&gt;4)-alpha-D-GlcNAc-diphospho-di-trans,poly-cis-dolichol + GDP + H(+)</text>
        <dbReference type="Rhea" id="RHEA:29515"/>
        <dbReference type="Rhea" id="RHEA-COMP:19511"/>
        <dbReference type="Rhea" id="RHEA-COMP:19513"/>
        <dbReference type="ChEBI" id="CHEBI:15378"/>
        <dbReference type="ChEBI" id="CHEBI:57527"/>
        <dbReference type="ChEBI" id="CHEBI:58189"/>
        <dbReference type="ChEBI" id="CHEBI:58472"/>
        <dbReference type="ChEBI" id="CHEBI:132510"/>
        <dbReference type="EC" id="2.4.1.132"/>
    </reaction>
    <physiologicalReaction direction="left-to-right" evidence="3">
        <dbReference type="Rhea" id="RHEA:29516"/>
    </physiologicalReaction>
</comment>
<dbReference type="FunFam" id="3.40.50.2000:FF:000210">
    <property type="entry name" value="Alpha-1,3/1,6-mannosyltransferase ALG2"/>
    <property type="match status" value="1"/>
</dbReference>
<proteinExistence type="inferred from homology"/>
<dbReference type="PANTHER" id="PTHR45918:SF1">
    <property type="entry name" value="ALPHA-1,3_1,6-MANNOSYLTRANSFERASE ALG2"/>
    <property type="match status" value="1"/>
</dbReference>
<dbReference type="GO" id="GO:0005789">
    <property type="term" value="C:endoplasmic reticulum membrane"/>
    <property type="evidence" value="ECO:0007669"/>
    <property type="project" value="UniProtKB-SubCell"/>
</dbReference>
<keyword evidence="2 3" id="KW-0808">Transferase</keyword>
<dbReference type="Proteomes" id="UP001187531">
    <property type="component" value="Unassembled WGS sequence"/>
</dbReference>
<keyword evidence="6" id="KW-1185">Reference proteome</keyword>
<keyword evidence="1 3" id="KW-0328">Glycosyltransferase</keyword>
<evidence type="ECO:0000256" key="3">
    <source>
        <dbReference type="RuleBase" id="RU367136"/>
    </source>
</evidence>
<dbReference type="GO" id="GO:0102704">
    <property type="term" value="F:GDP-Man:Man(2)GlcNAc(2)-PP-Dol alpha-1,6-mannosyltransferase activity"/>
    <property type="evidence" value="ECO:0007669"/>
    <property type="project" value="UniProtKB-UniRule"/>
</dbReference>
<dbReference type="EC" id="2.4.1.132" evidence="3"/>
<protein>
    <recommendedName>
        <fullName evidence="3">Alpha-1,3/1,6-mannosyltransferase ALG2</fullName>
        <ecNumber evidence="3">2.4.1.132</ecNumber>
        <ecNumber evidence="3">2.4.1.257</ecNumber>
    </recommendedName>
    <alternativeName>
        <fullName evidence="3">GDP-Man:Man(1)GlcNAc(2)-PP-Dol alpha-1,3-mannosyltransferase</fullName>
    </alternativeName>
</protein>
<dbReference type="PANTHER" id="PTHR45918">
    <property type="entry name" value="ALPHA-1,3/1,6-MANNOSYLTRANSFERASE ALG2"/>
    <property type="match status" value="1"/>
</dbReference>
<organism evidence="5 6">
    <name type="scientific">Artemia franciscana</name>
    <name type="common">Brine shrimp</name>
    <name type="synonym">Artemia sanfranciscana</name>
    <dbReference type="NCBI Taxonomy" id="6661"/>
    <lineage>
        <taxon>Eukaryota</taxon>
        <taxon>Metazoa</taxon>
        <taxon>Ecdysozoa</taxon>
        <taxon>Arthropoda</taxon>
        <taxon>Crustacea</taxon>
        <taxon>Branchiopoda</taxon>
        <taxon>Anostraca</taxon>
        <taxon>Artemiidae</taxon>
        <taxon>Artemia</taxon>
    </lineage>
</organism>
<dbReference type="AlphaFoldDB" id="A0AA88L9M3"/>
<evidence type="ECO:0000256" key="1">
    <source>
        <dbReference type="ARBA" id="ARBA00022676"/>
    </source>
</evidence>
<name>A0AA88L9M3_ARTSF</name>
<dbReference type="InterPro" id="IPR001296">
    <property type="entry name" value="Glyco_trans_1"/>
</dbReference>
<feature type="domain" description="Glycosyl transferase family 1" evidence="4">
    <location>
        <begin position="120"/>
        <end position="290"/>
    </location>
</feature>
<dbReference type="InterPro" id="IPR027054">
    <property type="entry name" value="ALG2"/>
</dbReference>
<accession>A0AA88L9M3</accession>
<comment type="function">
    <text evidence="3">Mannosylates Man(2)GlcNAc(2)-dolichol diphosphate and Man(1)GlcNAc(2)-dolichol diphosphate to form Man(3)GlcNAc(2)-dolichol diphosphate.</text>
</comment>
<reference evidence="5" key="1">
    <citation type="submission" date="2023-07" db="EMBL/GenBank/DDBJ databases">
        <title>Chromosome-level genome assembly of Artemia franciscana.</title>
        <authorList>
            <person name="Jo E."/>
        </authorList>
    </citation>
    <scope>NUCLEOTIDE SEQUENCE</scope>
    <source>
        <tissue evidence="5">Whole body</tissue>
    </source>
</reference>
<dbReference type="GO" id="GO:0004378">
    <property type="term" value="F:GDP-Man:Man(1)GlcNAc(2)-PP-Dol alpha-1,3-mannosyltransferase activity"/>
    <property type="evidence" value="ECO:0007669"/>
    <property type="project" value="UniProtKB-UniRule"/>
</dbReference>
<comment type="catalytic activity">
    <reaction evidence="3">
        <text>an alpha-D-Man-(1-&gt;3)-beta-D-Man-(1-&gt;4)-beta-D-GlcNAc-(1-&gt;4)-alpha-D-GlcNAc-diphospho-di-trans,poly-cis-dolichol + GDP-alpha-D-mannose = an alpha-D-Man-(1-&gt;3)-[alpha-D-Man-(1-&gt;6)]-beta-D-Man-(1-&gt;4)-beta-D-GlcNAc-(1-&gt;4)-alpha-D-GlcNAc-diphospho-di-trans,poly-cis-dolichol + GDP + H(+)</text>
        <dbReference type="Rhea" id="RHEA:29519"/>
        <dbReference type="Rhea" id="RHEA-COMP:19513"/>
        <dbReference type="Rhea" id="RHEA-COMP:19515"/>
        <dbReference type="ChEBI" id="CHEBI:15378"/>
        <dbReference type="ChEBI" id="CHEBI:57527"/>
        <dbReference type="ChEBI" id="CHEBI:58189"/>
        <dbReference type="ChEBI" id="CHEBI:132510"/>
        <dbReference type="ChEBI" id="CHEBI:132511"/>
        <dbReference type="EC" id="2.4.1.257"/>
    </reaction>
    <physiologicalReaction direction="left-to-right" evidence="3">
        <dbReference type="Rhea" id="RHEA:29520"/>
    </physiologicalReaction>
</comment>
<evidence type="ECO:0000313" key="6">
    <source>
        <dbReference type="Proteomes" id="UP001187531"/>
    </source>
</evidence>
<dbReference type="EC" id="2.4.1.257" evidence="3"/>
<dbReference type="SUPFAM" id="SSF53756">
    <property type="entry name" value="UDP-Glycosyltransferase/glycogen phosphorylase"/>
    <property type="match status" value="1"/>
</dbReference>
<sequence>MWKYMECGYLDLFLVSAPIPVLRWFTNAKILFYCHFPDLLLTGRQSFVKRLYRSVIDPIEEVTTSMAHKHLVNSDFTRRVFKTTFKSISSEPEILYPSINLLAFDREYDVSIQDVIPDYRSDQEVFLSINRYERKKNLPLALKAFGHFIQNLSPDVQKKYRLIMAGGYDERVEENVTHYKELVNLSVELGVASHTTFLKSPSEPVKILLLKMARALIYTPDKEHFGIVPLEAMYCRTPVIAVNSGGPMETIIDGVTGFLTKDEPELFSDAMKKVVSNEISGVSMGNAARTRVEQFFSFNAFANSLNRILQEM</sequence>
<dbReference type="Gene3D" id="3.40.50.2000">
    <property type="entry name" value="Glycogen Phosphorylase B"/>
    <property type="match status" value="1"/>
</dbReference>
<dbReference type="EMBL" id="JAVRJZ010000014">
    <property type="protein sequence ID" value="KAK2713325.1"/>
    <property type="molecule type" value="Genomic_DNA"/>
</dbReference>
<comment type="caution">
    <text evidence="5">The sequence shown here is derived from an EMBL/GenBank/DDBJ whole genome shotgun (WGS) entry which is preliminary data.</text>
</comment>
<gene>
    <name evidence="5" type="ORF">QYM36_009254</name>
</gene>